<keyword evidence="3" id="KW-1185">Reference proteome</keyword>
<evidence type="ECO:0000259" key="1">
    <source>
        <dbReference type="Pfam" id="PF12770"/>
    </source>
</evidence>
<dbReference type="Proteomes" id="UP000248961">
    <property type="component" value="Unassembled WGS sequence"/>
</dbReference>
<gene>
    <name evidence="2" type="ORF">BO97DRAFT_405836</name>
</gene>
<dbReference type="AlphaFoldDB" id="A0A395HXG3"/>
<evidence type="ECO:0000313" key="2">
    <source>
        <dbReference type="EMBL" id="RAL12125.1"/>
    </source>
</evidence>
<feature type="domain" description="CHAT" evidence="1">
    <location>
        <begin position="585"/>
        <end position="905"/>
    </location>
</feature>
<dbReference type="STRING" id="1450537.A0A395HXG3"/>
<sequence length="916" mass="103044">MGLLMSRFAYHEWNRLGKLDTALLAWECACEVFDALEDVIPKFQATMSRAVAHHEMFNSSAAKLIAHEALALVDSVSDTYDRISNDAPDTPLGIADRKTVLASKFSTIWTFETNLNQILLRLEDFEALDGWQKKLTAFIERDASFQHFIQSIEHNDDSGMSLLDFGYSQPRLRGLWKETMAHHAIRLRYASADIKSRQCLVEGDIDAAKKTLRRFVSDAEHMEPVYTRDLYRILACVHNGDRAKARSILDTISDDMLFGGSLEEFLQGKALTTTFPTIAENALMFTIFGNDMQRAWRVVNLIKNIAPSFFNWNFENVYNYSYRLGNYGTILLNTYCTQEAFRRLLEARQLIELRRSCTTDLDARIGNSMSRWIYEVFLDLARACLDCEEAGVPLAVLAQYEHGHPENISWKEHALLFLEESRARAVLDSLHVKGSLEEKSGRKNTLLSEAMYKQRAFRMLLALDHLSPEQEKEISQLRKEIRELESSGLSSTAIRFIAATNSIVEPLSLFQTVDEDTVVIEATFGIQGFLAFAVTRDGIQKAHYGAARAVDLQMPAMRFMQVIREMTGYIGEEEEKRKRVLHELSAEISAVLLAPFSSTIRHKSHIIFSVSDPFTAFPFAALFFDGRPLVAHASVSQIPSLTVLHHVSQRQSALRLPTPTVSVFAKSPVGPSTAETRAADEVNLHMAGIEAVNIARMFSTWPIEASCLSRKDFREYIRGTACVLHIGTHGDVDFNNPLMSSISIGEDFRVLDLSEIQSNASLLVFAACLSGLGKATIGSEVLSFSHVVLGTGCQAFMGTLWKVSDFGSMLMMILFYRNLKEKKHLSLAEALRDAQTKLLDFNSEKASQFLDDLLELWTSQTAGNATLCPAEFVPDAEFLLLTSKMILDQLDWSSPFYWAPFMLMGFGGHRLSYQEP</sequence>
<organism evidence="2 3">
    <name type="scientific">Aspergillus homomorphus (strain CBS 101889)</name>
    <dbReference type="NCBI Taxonomy" id="1450537"/>
    <lineage>
        <taxon>Eukaryota</taxon>
        <taxon>Fungi</taxon>
        <taxon>Dikarya</taxon>
        <taxon>Ascomycota</taxon>
        <taxon>Pezizomycotina</taxon>
        <taxon>Eurotiomycetes</taxon>
        <taxon>Eurotiomycetidae</taxon>
        <taxon>Eurotiales</taxon>
        <taxon>Aspergillaceae</taxon>
        <taxon>Aspergillus</taxon>
        <taxon>Aspergillus subgen. Circumdati</taxon>
    </lineage>
</organism>
<proteinExistence type="predicted"/>
<dbReference type="GeneID" id="37199575"/>
<accession>A0A395HXG3</accession>
<dbReference type="InterPro" id="IPR024983">
    <property type="entry name" value="CHAT_dom"/>
</dbReference>
<dbReference type="Pfam" id="PF12770">
    <property type="entry name" value="CHAT"/>
    <property type="match status" value="1"/>
</dbReference>
<dbReference type="RefSeq" id="XP_025551279.1">
    <property type="nucleotide sequence ID" value="XM_025695286.1"/>
</dbReference>
<dbReference type="VEuPathDB" id="FungiDB:BO97DRAFT_405836"/>
<protein>
    <recommendedName>
        <fullName evidence="1">CHAT domain-containing protein</fullName>
    </recommendedName>
</protein>
<dbReference type="OrthoDB" id="5040840at2759"/>
<name>A0A395HXG3_ASPHC</name>
<evidence type="ECO:0000313" key="3">
    <source>
        <dbReference type="Proteomes" id="UP000248961"/>
    </source>
</evidence>
<reference evidence="2 3" key="1">
    <citation type="submission" date="2018-02" db="EMBL/GenBank/DDBJ databases">
        <title>The genomes of Aspergillus section Nigri reveals drivers in fungal speciation.</title>
        <authorList>
            <consortium name="DOE Joint Genome Institute"/>
            <person name="Vesth T.C."/>
            <person name="Nybo J."/>
            <person name="Theobald S."/>
            <person name="Brandl J."/>
            <person name="Frisvad J.C."/>
            <person name="Nielsen K.F."/>
            <person name="Lyhne E.K."/>
            <person name="Kogle M.E."/>
            <person name="Kuo A."/>
            <person name="Riley R."/>
            <person name="Clum A."/>
            <person name="Nolan M."/>
            <person name="Lipzen A."/>
            <person name="Salamov A."/>
            <person name="Henrissat B."/>
            <person name="Wiebenga A."/>
            <person name="De vries R.P."/>
            <person name="Grigoriev I.V."/>
            <person name="Mortensen U.H."/>
            <person name="Andersen M.R."/>
            <person name="Baker S.E."/>
        </authorList>
    </citation>
    <scope>NUCLEOTIDE SEQUENCE [LARGE SCALE GENOMIC DNA]</scope>
    <source>
        <strain evidence="2 3">CBS 101889</strain>
    </source>
</reference>
<dbReference type="EMBL" id="KZ824285">
    <property type="protein sequence ID" value="RAL12125.1"/>
    <property type="molecule type" value="Genomic_DNA"/>
</dbReference>